<gene>
    <name evidence="4" type="ORF">I6H47_11235</name>
</gene>
<dbReference type="RefSeq" id="WP_198498607.1">
    <property type="nucleotide sequence ID" value="NZ_CP065989.1"/>
</dbReference>
<dbReference type="InterPro" id="IPR011344">
    <property type="entry name" value="ssDNA-bd"/>
</dbReference>
<keyword evidence="1 2" id="KW-0238">DNA-binding</keyword>
<dbReference type="PROSITE" id="PS50935">
    <property type="entry name" value="SSB"/>
    <property type="match status" value="1"/>
</dbReference>
<dbReference type="GO" id="GO:0006260">
    <property type="term" value="P:DNA replication"/>
    <property type="evidence" value="ECO:0007669"/>
    <property type="project" value="InterPro"/>
</dbReference>
<dbReference type="InterPro" id="IPR000424">
    <property type="entry name" value="Primosome_PriB/ssb"/>
</dbReference>
<feature type="compositionally biased region" description="Acidic residues" evidence="3">
    <location>
        <begin position="210"/>
        <end position="232"/>
    </location>
</feature>
<name>A0A7T3ZXF5_9MICO</name>
<dbReference type="InterPro" id="IPR012340">
    <property type="entry name" value="NA-bd_OB-fold"/>
</dbReference>
<dbReference type="PANTHER" id="PTHR10302:SF0">
    <property type="entry name" value="SINGLE-STRANDED DNA-BINDING PROTEIN, MITOCHONDRIAL"/>
    <property type="match status" value="1"/>
</dbReference>
<dbReference type="CDD" id="cd04496">
    <property type="entry name" value="SSB_OBF"/>
    <property type="match status" value="1"/>
</dbReference>
<sequence length="256" mass="25799">MSTIPINVCGTVATVPNLRTLPTGRPCASFRLAVNHWKLDKSTGEFAEDGTSWFGVDCYGTLASNVGTSVEQGTTVLVQGHLRNREWASGERSGIAPTVIADHIGPDLRFGTAHYRKSATTRPRPAEPAGDAQATSGWGGLPEPGEAPRTATADPSGPGAGGEGSGPDAEGEGPDFAGLPAGAGGWSPAAVPSDTAHGQAAETDGYAGSEDTEPDETDPDETASNETGEDTDTGAGDGQGRDPAIAEATAAAAAPF</sequence>
<dbReference type="SUPFAM" id="SSF50249">
    <property type="entry name" value="Nucleic acid-binding proteins"/>
    <property type="match status" value="1"/>
</dbReference>
<dbReference type="GO" id="GO:0009295">
    <property type="term" value="C:nucleoid"/>
    <property type="evidence" value="ECO:0007669"/>
    <property type="project" value="TreeGrafter"/>
</dbReference>
<dbReference type="Gene3D" id="2.40.50.140">
    <property type="entry name" value="Nucleic acid-binding proteins"/>
    <property type="match status" value="1"/>
</dbReference>
<dbReference type="PANTHER" id="PTHR10302">
    <property type="entry name" value="SINGLE-STRANDED DNA-BINDING PROTEIN"/>
    <property type="match status" value="1"/>
</dbReference>
<feature type="compositionally biased region" description="Low complexity" evidence="3">
    <location>
        <begin position="245"/>
        <end position="256"/>
    </location>
</feature>
<dbReference type="GO" id="GO:0003697">
    <property type="term" value="F:single-stranded DNA binding"/>
    <property type="evidence" value="ECO:0007669"/>
    <property type="project" value="InterPro"/>
</dbReference>
<evidence type="ECO:0000256" key="3">
    <source>
        <dbReference type="SAM" id="MobiDB-lite"/>
    </source>
</evidence>
<dbReference type="EMBL" id="CP065989">
    <property type="protein sequence ID" value="QQB13408.1"/>
    <property type="molecule type" value="Genomic_DNA"/>
</dbReference>
<evidence type="ECO:0000313" key="4">
    <source>
        <dbReference type="EMBL" id="QQB13408.1"/>
    </source>
</evidence>
<proteinExistence type="predicted"/>
<evidence type="ECO:0000256" key="1">
    <source>
        <dbReference type="ARBA" id="ARBA00023125"/>
    </source>
</evidence>
<dbReference type="AlphaFoldDB" id="A0A7T3ZXF5"/>
<dbReference type="Pfam" id="PF00436">
    <property type="entry name" value="SSB"/>
    <property type="match status" value="1"/>
</dbReference>
<reference evidence="4 5" key="1">
    <citation type="submission" date="2020-12" db="EMBL/GenBank/DDBJ databases">
        <title>FDA dAtabase for Regulatory Grade micrObial Sequences (FDA-ARGOS): Supporting development and validation of Infectious Disease Dx tests.</title>
        <authorList>
            <person name="Sproer C."/>
            <person name="Gronow S."/>
            <person name="Severitt S."/>
            <person name="Schroder I."/>
            <person name="Tallon L."/>
            <person name="Sadzewicz L."/>
            <person name="Zhao X."/>
            <person name="Boylan J."/>
            <person name="Ott S."/>
            <person name="Bowen H."/>
            <person name="Vavikolanu K."/>
            <person name="Mehta A."/>
            <person name="Aluvathingal J."/>
            <person name="Nadendla S."/>
            <person name="Lowell S."/>
            <person name="Myers T."/>
            <person name="Yan Y."/>
            <person name="Sichtig H."/>
        </authorList>
    </citation>
    <scope>NUCLEOTIDE SEQUENCE [LARGE SCALE GENOMIC DNA]</scope>
    <source>
        <strain evidence="4 5">FDAARGOS_990</strain>
    </source>
</reference>
<organism evidence="4 5">
    <name type="scientific">Brevibacterium casei</name>
    <dbReference type="NCBI Taxonomy" id="33889"/>
    <lineage>
        <taxon>Bacteria</taxon>
        <taxon>Bacillati</taxon>
        <taxon>Actinomycetota</taxon>
        <taxon>Actinomycetes</taxon>
        <taxon>Micrococcales</taxon>
        <taxon>Brevibacteriaceae</taxon>
        <taxon>Brevibacterium</taxon>
    </lineage>
</organism>
<evidence type="ECO:0000256" key="2">
    <source>
        <dbReference type="PROSITE-ProRule" id="PRU00252"/>
    </source>
</evidence>
<protein>
    <submittedName>
        <fullName evidence="4">Single-stranded DNA-binding protein</fullName>
    </submittedName>
</protein>
<evidence type="ECO:0000313" key="5">
    <source>
        <dbReference type="Proteomes" id="UP000595374"/>
    </source>
</evidence>
<feature type="region of interest" description="Disordered" evidence="3">
    <location>
        <begin position="117"/>
        <end position="256"/>
    </location>
</feature>
<dbReference type="Proteomes" id="UP000595374">
    <property type="component" value="Chromosome"/>
</dbReference>
<accession>A0A7T3ZXF5</accession>